<dbReference type="Gene3D" id="3.30.1070.10">
    <property type="entry name" value="Cell division topological specificity factor MinE"/>
    <property type="match status" value="1"/>
</dbReference>
<evidence type="ECO:0000313" key="2">
    <source>
        <dbReference type="Proteomes" id="UP000504608"/>
    </source>
</evidence>
<dbReference type="GO" id="GO:0051301">
    <property type="term" value="P:cell division"/>
    <property type="evidence" value="ECO:0007669"/>
    <property type="project" value="InterPro"/>
</dbReference>
<dbReference type="Pfam" id="PF03776">
    <property type="entry name" value="MinE"/>
    <property type="match status" value="1"/>
</dbReference>
<dbReference type="RefSeq" id="XP_022996844.1">
    <property type="nucleotide sequence ID" value="XM_023141076.1"/>
</dbReference>
<accession>A0A6J1K9T9</accession>
<dbReference type="Proteomes" id="UP000504608">
    <property type="component" value="Unplaced"/>
</dbReference>
<name>A0A6J1K9T9_CUCMA</name>
<dbReference type="PANTHER" id="PTHR33404:SF2">
    <property type="entry name" value="CELL DIVISION TOPOLOGICAL SPECIFICITY FACTOR HOMOLOG, CHLOROPLASTIC"/>
    <property type="match status" value="1"/>
</dbReference>
<reference evidence="3" key="1">
    <citation type="submission" date="2025-08" db="UniProtKB">
        <authorList>
            <consortium name="RefSeq"/>
        </authorList>
    </citation>
    <scope>IDENTIFICATION</scope>
    <source>
        <tissue evidence="3">Young leaves</tissue>
    </source>
</reference>
<dbReference type="InterPro" id="IPR005527">
    <property type="entry name" value="MinE"/>
</dbReference>
<dbReference type="KEGG" id="cmax:111491965"/>
<evidence type="ECO:0000313" key="3">
    <source>
        <dbReference type="RefSeq" id="XP_022996844.1"/>
    </source>
</evidence>
<organism evidence="2 3">
    <name type="scientific">Cucurbita maxima</name>
    <name type="common">Pumpkin</name>
    <name type="synonym">Winter squash</name>
    <dbReference type="NCBI Taxonomy" id="3661"/>
    <lineage>
        <taxon>Eukaryota</taxon>
        <taxon>Viridiplantae</taxon>
        <taxon>Streptophyta</taxon>
        <taxon>Embryophyta</taxon>
        <taxon>Tracheophyta</taxon>
        <taxon>Spermatophyta</taxon>
        <taxon>Magnoliopsida</taxon>
        <taxon>eudicotyledons</taxon>
        <taxon>Gunneridae</taxon>
        <taxon>Pentapetalae</taxon>
        <taxon>rosids</taxon>
        <taxon>fabids</taxon>
        <taxon>Cucurbitales</taxon>
        <taxon>Cucurbitaceae</taxon>
        <taxon>Cucurbiteae</taxon>
        <taxon>Cucurbita</taxon>
    </lineage>
</organism>
<dbReference type="OrthoDB" id="1606438at2759"/>
<evidence type="ECO:0000256" key="1">
    <source>
        <dbReference type="ARBA" id="ARBA00008168"/>
    </source>
</evidence>
<gene>
    <name evidence="3" type="primary">LOC111491965</name>
</gene>
<dbReference type="AlphaFoldDB" id="A0A6J1K9T9"/>
<sequence length="234" mass="26242">MAMPGYPRAFATVGSCYPRHSPISLHPLKVDLSGFVHRRSGNKGIKPKWRTMAHENDRIHSISEQDVESSADYERSPRSLSQESFILSSMKMNFLERLILAWRIIFPSSTSKSNSNAMIAKQRLKMILLSDRCAVNDETKQKIVDSMLSSLSDFVEIDSEDKVQFNVSTDSDLRTIYSVTVPVRRVKADYQGSEEVGATINTELKDDGERSGPAGPIFDSLIAEGKEYLLFFGP</sequence>
<comment type="similarity">
    <text evidence="1">Belongs to the MinE family.</text>
</comment>
<dbReference type="InterPro" id="IPR036707">
    <property type="entry name" value="MinE_sf"/>
</dbReference>
<dbReference type="GO" id="GO:0010020">
    <property type="term" value="P:chloroplast fission"/>
    <property type="evidence" value="ECO:0007669"/>
    <property type="project" value="TreeGrafter"/>
</dbReference>
<keyword evidence="2" id="KW-1185">Reference proteome</keyword>
<proteinExistence type="inferred from homology"/>
<dbReference type="PANTHER" id="PTHR33404">
    <property type="entry name" value="CELL DIVISION TOPOLOGICAL SPECIFICITY FACTOR HOMOLOG, CHLOROPLASTIC"/>
    <property type="match status" value="1"/>
</dbReference>
<dbReference type="GeneID" id="111491965"/>
<protein>
    <submittedName>
        <fullName evidence="3">Cell division topological specificity factor homolog, chloroplastic-like isoform X1</fullName>
    </submittedName>
</protein>